<feature type="compositionally biased region" description="Polar residues" evidence="1">
    <location>
        <begin position="898"/>
        <end position="911"/>
    </location>
</feature>
<feature type="compositionally biased region" description="Basic residues" evidence="1">
    <location>
        <begin position="324"/>
        <end position="335"/>
    </location>
</feature>
<feature type="region of interest" description="Disordered" evidence="1">
    <location>
        <begin position="925"/>
        <end position="1005"/>
    </location>
</feature>
<feature type="compositionally biased region" description="Polar residues" evidence="1">
    <location>
        <begin position="930"/>
        <end position="946"/>
    </location>
</feature>
<feature type="compositionally biased region" description="Basic residues" evidence="1">
    <location>
        <begin position="855"/>
        <end position="870"/>
    </location>
</feature>
<feature type="compositionally biased region" description="Basic and acidic residues" evidence="1">
    <location>
        <begin position="407"/>
        <end position="420"/>
    </location>
</feature>
<comment type="caution">
    <text evidence="3">The sequence shown here is derived from an EMBL/GenBank/DDBJ whole genome shotgun (WGS) entry which is preliminary data.</text>
</comment>
<feature type="compositionally biased region" description="Basic and acidic residues" evidence="1">
    <location>
        <begin position="1068"/>
        <end position="1077"/>
    </location>
</feature>
<protein>
    <submittedName>
        <fullName evidence="3">Uncharacterized protein</fullName>
    </submittedName>
</protein>
<feature type="transmembrane region" description="Helical" evidence="2">
    <location>
        <begin position="57"/>
        <end position="79"/>
    </location>
</feature>
<organism evidence="3 4">
    <name type="scientific">Apolygus lucorum</name>
    <name type="common">Small green plant bug</name>
    <name type="synonym">Lygocoris lucorum</name>
    <dbReference type="NCBI Taxonomy" id="248454"/>
    <lineage>
        <taxon>Eukaryota</taxon>
        <taxon>Metazoa</taxon>
        <taxon>Ecdysozoa</taxon>
        <taxon>Arthropoda</taxon>
        <taxon>Hexapoda</taxon>
        <taxon>Insecta</taxon>
        <taxon>Pterygota</taxon>
        <taxon>Neoptera</taxon>
        <taxon>Paraneoptera</taxon>
        <taxon>Hemiptera</taxon>
        <taxon>Heteroptera</taxon>
        <taxon>Panheteroptera</taxon>
        <taxon>Cimicomorpha</taxon>
        <taxon>Miridae</taxon>
        <taxon>Mirini</taxon>
        <taxon>Apolygus</taxon>
    </lineage>
</organism>
<feature type="region of interest" description="Disordered" evidence="1">
    <location>
        <begin position="20"/>
        <end position="39"/>
    </location>
</feature>
<keyword evidence="4" id="KW-1185">Reference proteome</keyword>
<feature type="region of interest" description="Disordered" evidence="1">
    <location>
        <begin position="140"/>
        <end position="159"/>
    </location>
</feature>
<feature type="region of interest" description="Disordered" evidence="1">
    <location>
        <begin position="407"/>
        <end position="451"/>
    </location>
</feature>
<evidence type="ECO:0000313" key="3">
    <source>
        <dbReference type="EMBL" id="KAF6201740.1"/>
    </source>
</evidence>
<reference evidence="3" key="1">
    <citation type="journal article" date="2021" name="Mol. Ecol. Resour.">
        <title>Apolygus lucorum genome provides insights into omnivorousness and mesophyll feeding.</title>
        <authorList>
            <person name="Liu Y."/>
            <person name="Liu H."/>
            <person name="Wang H."/>
            <person name="Huang T."/>
            <person name="Liu B."/>
            <person name="Yang B."/>
            <person name="Yin L."/>
            <person name="Li B."/>
            <person name="Zhang Y."/>
            <person name="Zhang S."/>
            <person name="Jiang F."/>
            <person name="Zhang X."/>
            <person name="Ren Y."/>
            <person name="Wang B."/>
            <person name="Wang S."/>
            <person name="Lu Y."/>
            <person name="Wu K."/>
            <person name="Fan W."/>
            <person name="Wang G."/>
        </authorList>
    </citation>
    <scope>NUCLEOTIDE SEQUENCE</scope>
    <source>
        <strain evidence="3">12Hb</strain>
    </source>
</reference>
<dbReference type="AlphaFoldDB" id="A0A8S9WXT1"/>
<evidence type="ECO:0000256" key="1">
    <source>
        <dbReference type="SAM" id="MobiDB-lite"/>
    </source>
</evidence>
<proteinExistence type="predicted"/>
<feature type="region of interest" description="Disordered" evidence="1">
    <location>
        <begin position="645"/>
        <end position="664"/>
    </location>
</feature>
<evidence type="ECO:0000313" key="4">
    <source>
        <dbReference type="Proteomes" id="UP000466442"/>
    </source>
</evidence>
<sequence>MFTRSYSVSMTTLESMRVTKNPQASGGGMTSDDESWRQPGKQTMKLTDNRRLVNPNFLFFCQIILLVIPITVLYAGLYFMNVSSPIIVVVCGVIIFGFLIVFICVRPFTTPEVKGEDSVPLTQDMSPSRKYEGTGIVTGRDAEKTKQPVPSCSQEQPKNHQTVQDALIESCVCPHNPPPHVMNQLQDDAVVSNAGSKTTLLSGKEISIQSLTSDSSSVDDDGKDLETAKLKAKNESEISGSNSGKSTSSSTSSRKFEKQGLLFETCVSDADVSPQNAVNFDMSNLLIDVRPRENEKKNRGMLLMSEDSDDTEAKRSAAPGTLQSKHHPQRKHKKHETISLASTEGFEGSEPKESLSHAGNTGPPVERLVKTDRAAHVKRVCRVDPANTSRSLRASAISKLFDDEPSAKRFRDESRYEKSTSRSAATKSRAATPEVYKSPKRVRSSSFRSDRFTDIPSPCREKIKTTALPITIRLFPKSSTKQGIFEWVEPDKSPESKTKVVEGLSSVIYNMQTIGIGDDELKLSVDESSQTILPLDTDTLHQMMVSSLKDRSSIFEDIGTQVTPTPEVSPKPSSVVYIVDEKKPSRFSFKTSEKEVAQGDSKSPTDAADNKKQTTDSYCQTLAHHNQQTSTTDIMVSKCNNSTQDSRIKLKDQDQQTSKQGTPSMCNDSILDFVMRRPFTGKLKNSVNIGERSDFKSSGHSFSDSKVNFHTVHDKKPKVSCNINEVRRVIIDSNTSPSDVSGDDRTPSRSSCHSSRELLKRDLPYVNPNKETWKIKGGDKQKKTDNPREEKCNIKGRVTPKVGSPKTLSKKSDRNDGRSKAFYSALYRGDNGKKYQPSKLGLLVTESSKEEVFPAKRKASVSPRIKKRSRIKSDDYKNNGQVETHQTLHKMDKDASMATHNKSPVQSNRFTSWSLQSPSLYEKAPRFRQESTSVHQQSSRTYQQPTVKEDFIGDTKLPNSSTKTQFFPNNPNKCLQSSSSYKQSLTTKDQSPIRKQQTVQELPIQKQESSRKLLLLPLSPQHTNKHETHPVKKYVDSQERRLSFPPFNLDFSSGVNDDDAKSSSPINRKSDRQEAHYERKRRTTSGERGNCRDDKPVQLVCKKLEATEEDKPDTCARENKSFADARANPIEAVHAACIRNGQKT</sequence>
<feature type="compositionally biased region" description="Polar residues" evidence="1">
    <location>
        <begin position="148"/>
        <end position="159"/>
    </location>
</feature>
<feature type="compositionally biased region" description="Low complexity" evidence="1">
    <location>
        <begin position="421"/>
        <end position="432"/>
    </location>
</feature>
<gene>
    <name evidence="3" type="ORF">GE061_004135</name>
</gene>
<feature type="region of interest" description="Disordered" evidence="1">
    <location>
        <begin position="296"/>
        <end position="366"/>
    </location>
</feature>
<keyword evidence="2" id="KW-0472">Membrane</keyword>
<dbReference type="EMBL" id="WIXP02000012">
    <property type="protein sequence ID" value="KAF6201740.1"/>
    <property type="molecule type" value="Genomic_DNA"/>
</dbReference>
<feature type="region of interest" description="Disordered" evidence="1">
    <location>
        <begin position="732"/>
        <end position="816"/>
    </location>
</feature>
<feature type="region of interest" description="Disordered" evidence="1">
    <location>
        <begin position="230"/>
        <end position="253"/>
    </location>
</feature>
<feature type="region of interest" description="Disordered" evidence="1">
    <location>
        <begin position="1045"/>
        <end position="1096"/>
    </location>
</feature>
<feature type="region of interest" description="Disordered" evidence="1">
    <location>
        <begin position="588"/>
        <end position="613"/>
    </location>
</feature>
<feature type="region of interest" description="Disordered" evidence="1">
    <location>
        <begin position="115"/>
        <end position="134"/>
    </location>
</feature>
<feature type="compositionally biased region" description="Basic and acidic residues" evidence="1">
    <location>
        <begin position="754"/>
        <end position="763"/>
    </location>
</feature>
<keyword evidence="2" id="KW-0812">Transmembrane</keyword>
<dbReference type="Proteomes" id="UP000466442">
    <property type="component" value="Linkage Group LG12"/>
</dbReference>
<feature type="region of interest" description="Disordered" evidence="1">
    <location>
        <begin position="1019"/>
        <end position="1038"/>
    </location>
</feature>
<feature type="compositionally biased region" description="Basic and acidic residues" evidence="1">
    <location>
        <begin position="1024"/>
        <end position="1038"/>
    </location>
</feature>
<evidence type="ECO:0000256" key="2">
    <source>
        <dbReference type="SAM" id="Phobius"/>
    </source>
</evidence>
<feature type="compositionally biased region" description="Low complexity" evidence="1">
    <location>
        <begin position="237"/>
        <end position="253"/>
    </location>
</feature>
<accession>A0A8S9WXT1</accession>
<feature type="compositionally biased region" description="Polar residues" evidence="1">
    <location>
        <begin position="655"/>
        <end position="664"/>
    </location>
</feature>
<feature type="region of interest" description="Disordered" evidence="1">
    <location>
        <begin position="855"/>
        <end position="911"/>
    </location>
</feature>
<keyword evidence="2" id="KW-1133">Transmembrane helix</keyword>
<name>A0A8S9WXT1_APOLU</name>
<feature type="transmembrane region" description="Helical" evidence="2">
    <location>
        <begin position="86"/>
        <end position="108"/>
    </location>
</feature>
<feature type="compositionally biased region" description="Polar residues" evidence="1">
    <location>
        <begin position="957"/>
        <end position="1000"/>
    </location>
</feature>
<feature type="compositionally biased region" description="Basic and acidic residues" evidence="1">
    <location>
        <begin position="771"/>
        <end position="793"/>
    </location>
</feature>